<dbReference type="Pfam" id="PF13177">
    <property type="entry name" value="DNA_pol3_delta2"/>
    <property type="match status" value="1"/>
</dbReference>
<protein>
    <recommendedName>
        <fullName evidence="3">DNA polymerase III subunit delta</fullName>
    </recommendedName>
</protein>
<evidence type="ECO:0000313" key="2">
    <source>
        <dbReference type="Proteomes" id="UP000215405"/>
    </source>
</evidence>
<dbReference type="InterPro" id="IPR027417">
    <property type="entry name" value="P-loop_NTPase"/>
</dbReference>
<comment type="caution">
    <text evidence="1">The sequence shown here is derived from an EMBL/GenBank/DDBJ whole genome shotgun (WGS) entry which is preliminary data.</text>
</comment>
<keyword evidence="2" id="KW-1185">Reference proteome</keyword>
<dbReference type="SUPFAM" id="SSF52540">
    <property type="entry name" value="P-loop containing nucleoside triphosphate hydrolases"/>
    <property type="match status" value="1"/>
</dbReference>
<accession>A0A231USZ4</accession>
<name>A0A231USZ4_9HYPH</name>
<dbReference type="PANTHER" id="PTHR11669">
    <property type="entry name" value="REPLICATION FACTOR C / DNA POLYMERASE III GAMMA-TAU SUBUNIT"/>
    <property type="match status" value="1"/>
</dbReference>
<dbReference type="EMBL" id="NBYO01000003">
    <property type="protein sequence ID" value="OXS99062.1"/>
    <property type="molecule type" value="Genomic_DNA"/>
</dbReference>
<dbReference type="PANTHER" id="PTHR11669:SF8">
    <property type="entry name" value="DNA POLYMERASE III SUBUNIT DELTA"/>
    <property type="match status" value="1"/>
</dbReference>
<proteinExistence type="predicted"/>
<dbReference type="Proteomes" id="UP000215405">
    <property type="component" value="Unassembled WGS sequence"/>
</dbReference>
<dbReference type="Gene3D" id="3.40.50.300">
    <property type="entry name" value="P-loop containing nucleotide triphosphate hydrolases"/>
    <property type="match status" value="1"/>
</dbReference>
<evidence type="ECO:0000313" key="1">
    <source>
        <dbReference type="EMBL" id="OXS99062.1"/>
    </source>
</evidence>
<dbReference type="RefSeq" id="WP_094077852.1">
    <property type="nucleotide sequence ID" value="NZ_NBYO01000003.1"/>
</dbReference>
<dbReference type="NCBIfam" id="NF006586">
    <property type="entry name" value="PRK09112.1"/>
    <property type="match status" value="1"/>
</dbReference>
<dbReference type="AlphaFoldDB" id="A0A231USZ4"/>
<dbReference type="NCBIfam" id="NF005677">
    <property type="entry name" value="PRK07471.1"/>
    <property type="match status" value="1"/>
</dbReference>
<evidence type="ECO:0008006" key="3">
    <source>
        <dbReference type="Google" id="ProtNLM"/>
    </source>
</evidence>
<dbReference type="InterPro" id="IPR050238">
    <property type="entry name" value="DNA_Rep/Repair_Clamp_Loader"/>
</dbReference>
<dbReference type="GO" id="GO:0006261">
    <property type="term" value="P:DNA-templated DNA replication"/>
    <property type="evidence" value="ECO:0007669"/>
    <property type="project" value="TreeGrafter"/>
</dbReference>
<gene>
    <name evidence="1" type="ORF">B7H23_12700</name>
</gene>
<organism evidence="1 2">
    <name type="scientific">Notoacmeibacter marinus</name>
    <dbReference type="NCBI Taxonomy" id="1876515"/>
    <lineage>
        <taxon>Bacteria</taxon>
        <taxon>Pseudomonadati</taxon>
        <taxon>Pseudomonadota</taxon>
        <taxon>Alphaproteobacteria</taxon>
        <taxon>Hyphomicrobiales</taxon>
        <taxon>Notoacmeibacteraceae</taxon>
        <taxon>Notoacmeibacter</taxon>
    </lineage>
</organism>
<dbReference type="GO" id="GO:0009360">
    <property type="term" value="C:DNA polymerase III complex"/>
    <property type="evidence" value="ECO:0007669"/>
    <property type="project" value="TreeGrafter"/>
</dbReference>
<sequence length="353" mass="38400">MAVLDEDLVRPAHDDLEGIVPPQMSGAPVGHDAPWSQLESGYQIDRLPQGLILTGPSGIGKATLAFQFARYLLMHPSQAEAPTSGPDFAVPENLYRQVASGAHPDLLHIRRPFNTKSKTFRTRITAEEVRAIGRFLGHTSGDGGYRIVIVDPAEDMNTHAANALLKVLEEPPKNTLFLLISHAPGRLLPTIRSRCQMLRLSSLRSGDMQVVLDRLDVAGPPDGDMGRIGAMAEGSVRRAILLLAFGGLEIAEAVDGILNGGSFDLQTAKAAAASVGGRGSNDAFDQFNRHVDDRLTQMARDQAVAGLGGRANRLSLYHAEFNEAVEAVRTYNLDRRHHVVKTLRDLHELLHRD</sequence>
<reference evidence="2" key="1">
    <citation type="journal article" date="2017" name="Int. J. Syst. Evol. Microbiol.">
        <title>Notoacmeibacter marinus gen. nov., sp. nov., isolated from the gut of a limpet and proposal of Notoacmeibacteraceae fam. nov. in the order Rhizobiales of the class Alphaproteobacteria.</title>
        <authorList>
            <person name="Huang Z."/>
            <person name="Guo F."/>
            <person name="Lai Q."/>
        </authorList>
    </citation>
    <scope>NUCLEOTIDE SEQUENCE [LARGE SCALE GENOMIC DNA]</scope>
    <source>
        <strain evidence="2">XMTR2A4</strain>
    </source>
</reference>